<proteinExistence type="predicted"/>
<gene>
    <name evidence="1" type="ORF">NBRC111894_4196</name>
</gene>
<comment type="caution">
    <text evidence="1">The sequence shown here is derived from an EMBL/GenBank/DDBJ whole genome shotgun (WGS) entry which is preliminary data.</text>
</comment>
<accession>A0A4Y1ZHG5</accession>
<evidence type="ECO:0000313" key="1">
    <source>
        <dbReference type="EMBL" id="GAY78642.1"/>
    </source>
</evidence>
<dbReference type="EMBL" id="BEXB01000055">
    <property type="protein sequence ID" value="GAY78642.1"/>
    <property type="molecule type" value="Genomic_DNA"/>
</dbReference>
<dbReference type="AlphaFoldDB" id="A0A4Y1ZHG5"/>
<organism evidence="1 2">
    <name type="scientific">Sporolactobacillus inulinus</name>
    <dbReference type="NCBI Taxonomy" id="2078"/>
    <lineage>
        <taxon>Bacteria</taxon>
        <taxon>Bacillati</taxon>
        <taxon>Bacillota</taxon>
        <taxon>Bacilli</taxon>
        <taxon>Bacillales</taxon>
        <taxon>Sporolactobacillaceae</taxon>
        <taxon>Sporolactobacillus</taxon>
    </lineage>
</organism>
<dbReference type="Proteomes" id="UP000319716">
    <property type="component" value="Unassembled WGS sequence"/>
</dbReference>
<name>A0A4Y1ZHG5_9BACL</name>
<evidence type="ECO:0000313" key="2">
    <source>
        <dbReference type="Proteomes" id="UP000319716"/>
    </source>
</evidence>
<reference evidence="1 2" key="1">
    <citation type="submission" date="2017-11" db="EMBL/GenBank/DDBJ databases">
        <title>Draft Genome Sequence of Sporolactobacillus inulinus NBRC 111894 Isolated from Koso, a Japanese Sugar-Vegetable Fermented Beverage.</title>
        <authorList>
            <person name="Chiou T.Y."/>
            <person name="Oshima K."/>
            <person name="Suda W."/>
            <person name="Hattori M."/>
            <person name="Takahashi T."/>
        </authorList>
    </citation>
    <scope>NUCLEOTIDE SEQUENCE [LARGE SCALE GENOMIC DNA]</scope>
    <source>
        <strain evidence="1 2">NBRC111894</strain>
    </source>
</reference>
<sequence>MRIEFMPQVTRLLENVNAELKIDYLHYRLTTPTIAVRPPYYSHPVYKPYYPNI</sequence>
<protein>
    <submittedName>
        <fullName evidence="1">Uncharacterized protein</fullName>
    </submittedName>
</protein>